<dbReference type="InterPro" id="IPR035914">
    <property type="entry name" value="Sperma_CUB_dom_sf"/>
</dbReference>
<protein>
    <recommendedName>
        <fullName evidence="5">CUB domain-containing protein</fullName>
    </recommendedName>
</protein>
<comment type="caution">
    <text evidence="6">The sequence shown here is derived from an EMBL/GenBank/DDBJ whole genome shotgun (WGS) entry which is preliminary data.</text>
</comment>
<keyword evidence="7" id="KW-1185">Reference proteome</keyword>
<evidence type="ECO:0000256" key="1">
    <source>
        <dbReference type="ARBA" id="ARBA00022737"/>
    </source>
</evidence>
<evidence type="ECO:0000313" key="6">
    <source>
        <dbReference type="EMBL" id="KAK3791975.1"/>
    </source>
</evidence>
<dbReference type="Proteomes" id="UP001283361">
    <property type="component" value="Unassembled WGS sequence"/>
</dbReference>
<dbReference type="Gene3D" id="2.60.120.290">
    <property type="entry name" value="Spermadhesin, CUB domain"/>
    <property type="match status" value="2"/>
</dbReference>
<dbReference type="InterPro" id="IPR000859">
    <property type="entry name" value="CUB_dom"/>
</dbReference>
<dbReference type="Pfam" id="PF00431">
    <property type="entry name" value="CUB"/>
    <property type="match status" value="2"/>
</dbReference>
<dbReference type="PANTHER" id="PTHR24251">
    <property type="entry name" value="OVOCHYMASE-RELATED"/>
    <property type="match status" value="1"/>
</dbReference>
<feature type="signal peptide" evidence="4">
    <location>
        <begin position="1"/>
        <end position="18"/>
    </location>
</feature>
<feature type="chain" id="PRO_5042036547" description="CUB domain-containing protein" evidence="4">
    <location>
        <begin position="19"/>
        <end position="301"/>
    </location>
</feature>
<proteinExistence type="predicted"/>
<evidence type="ECO:0000256" key="2">
    <source>
        <dbReference type="ARBA" id="ARBA00023157"/>
    </source>
</evidence>
<evidence type="ECO:0000259" key="5">
    <source>
        <dbReference type="PROSITE" id="PS01180"/>
    </source>
</evidence>
<evidence type="ECO:0000313" key="7">
    <source>
        <dbReference type="Proteomes" id="UP001283361"/>
    </source>
</evidence>
<dbReference type="PANTHER" id="PTHR24251:SF37">
    <property type="entry name" value="CUB DOMAIN-CONTAINING PROTEIN"/>
    <property type="match status" value="1"/>
</dbReference>
<feature type="domain" description="CUB" evidence="5">
    <location>
        <begin position="142"/>
        <end position="256"/>
    </location>
</feature>
<dbReference type="FunFam" id="2.60.120.290:FF:000013">
    <property type="entry name" value="Membrane frizzled-related protein"/>
    <property type="match status" value="2"/>
</dbReference>
<reference evidence="6" key="1">
    <citation type="journal article" date="2023" name="G3 (Bethesda)">
        <title>A reference genome for the long-term kleptoplast-retaining sea slug Elysia crispata morphotype clarki.</title>
        <authorList>
            <person name="Eastman K.E."/>
            <person name="Pendleton A.L."/>
            <person name="Shaikh M.A."/>
            <person name="Suttiyut T."/>
            <person name="Ogas R."/>
            <person name="Tomko P."/>
            <person name="Gavelis G."/>
            <person name="Widhalm J.R."/>
            <person name="Wisecaver J.H."/>
        </authorList>
    </citation>
    <scope>NUCLEOTIDE SEQUENCE</scope>
    <source>
        <strain evidence="6">ECLA1</strain>
    </source>
</reference>
<gene>
    <name evidence="6" type="ORF">RRG08_035466</name>
</gene>
<sequence>MTLVFQTLLLSSGGCGEGTTFLSRKRCGQALTGNNGTLKSPNYPYNYPNNARCVWTITTDPDTRVMLTFSYFQLEYGYDCAYDFLVIRDGSDPTSNVLQRLCGSSTPETIVSTGNVMFIEFQTNYRRIYKGFQAQWYSREVCGSALSGNNGTFQSPNYPNNYPNNVYCEWTIRTDVGTKVQLTFSAFELHNSYYCSSSIDSVTIRDGSNSTAGLIGRLCGSGYSDSIVTSGNSLYILFTSDNSFSLSGFQGQWSINQGRKLSQTNYKHNTLLLEVQGTIRNCFIIENNYHNLTFSFDLTRM</sequence>
<organism evidence="6 7">
    <name type="scientific">Elysia crispata</name>
    <name type="common">lettuce slug</name>
    <dbReference type="NCBI Taxonomy" id="231223"/>
    <lineage>
        <taxon>Eukaryota</taxon>
        <taxon>Metazoa</taxon>
        <taxon>Spiralia</taxon>
        <taxon>Lophotrochozoa</taxon>
        <taxon>Mollusca</taxon>
        <taxon>Gastropoda</taxon>
        <taxon>Heterobranchia</taxon>
        <taxon>Euthyneura</taxon>
        <taxon>Panpulmonata</taxon>
        <taxon>Sacoglossa</taxon>
        <taxon>Placobranchoidea</taxon>
        <taxon>Plakobranchidae</taxon>
        <taxon>Elysia</taxon>
    </lineage>
</organism>
<keyword evidence="4" id="KW-0732">Signal</keyword>
<dbReference type="SUPFAM" id="SSF49854">
    <property type="entry name" value="Spermadhesin, CUB domain"/>
    <property type="match status" value="2"/>
</dbReference>
<dbReference type="EMBL" id="JAWDGP010001404">
    <property type="protein sequence ID" value="KAK3791975.1"/>
    <property type="molecule type" value="Genomic_DNA"/>
</dbReference>
<evidence type="ECO:0000256" key="3">
    <source>
        <dbReference type="PROSITE-ProRule" id="PRU00059"/>
    </source>
</evidence>
<keyword evidence="2" id="KW-1015">Disulfide bond</keyword>
<keyword evidence="1" id="KW-0677">Repeat</keyword>
<evidence type="ECO:0000256" key="4">
    <source>
        <dbReference type="SAM" id="SignalP"/>
    </source>
</evidence>
<dbReference type="CDD" id="cd00041">
    <property type="entry name" value="CUB"/>
    <property type="match status" value="2"/>
</dbReference>
<dbReference type="AlphaFoldDB" id="A0AAE1AQ46"/>
<comment type="caution">
    <text evidence="3">Lacks conserved residue(s) required for the propagation of feature annotation.</text>
</comment>
<feature type="domain" description="CUB" evidence="5">
    <location>
        <begin position="27"/>
        <end position="139"/>
    </location>
</feature>
<name>A0AAE1AQ46_9GAST</name>
<dbReference type="SMART" id="SM00042">
    <property type="entry name" value="CUB"/>
    <property type="match status" value="2"/>
</dbReference>
<accession>A0AAE1AQ46</accession>
<dbReference type="PROSITE" id="PS01180">
    <property type="entry name" value="CUB"/>
    <property type="match status" value="2"/>
</dbReference>